<proteinExistence type="predicted"/>
<feature type="non-terminal residue" evidence="1">
    <location>
        <position position="1"/>
    </location>
</feature>
<evidence type="ECO:0000313" key="2">
    <source>
        <dbReference type="Proteomes" id="UP000257109"/>
    </source>
</evidence>
<keyword evidence="2" id="KW-1185">Reference proteome</keyword>
<accession>A0A371GFB8</accession>
<reference evidence="1" key="1">
    <citation type="submission" date="2018-05" db="EMBL/GenBank/DDBJ databases">
        <title>Draft genome of Mucuna pruriens seed.</title>
        <authorList>
            <person name="Nnadi N.E."/>
            <person name="Vos R."/>
            <person name="Hasami M.H."/>
            <person name="Devisetty U.K."/>
            <person name="Aguiy J.C."/>
        </authorList>
    </citation>
    <scope>NUCLEOTIDE SEQUENCE [LARGE SCALE GENOMIC DNA]</scope>
    <source>
        <strain evidence="1">JCA_2017</strain>
    </source>
</reference>
<dbReference type="AlphaFoldDB" id="A0A371GFB8"/>
<evidence type="ECO:0000313" key="1">
    <source>
        <dbReference type="EMBL" id="RDX89272.1"/>
    </source>
</evidence>
<dbReference type="OrthoDB" id="1724165at2759"/>
<sequence length="213" mass="24581">MGKCVLCVDDTCLIKKGKEFKELLQGLIGFGWVQIYKPRKKEEIAMVHGENGKDTKPPRPLIIHFDPVANALKPLVVQVQSPFPYKNSKVIPWKYDVMVQPKTPIVMNIAKTRGEITKSGRVYTPKYMWKKNPTKGKHVEILPETRKKKKQTTLIERIARLQVALTEYDIIHVTQKAIKRSVLAEYLAHNPLTDYQPMRQEFSNEDIMVVLED</sequence>
<dbReference type="Proteomes" id="UP000257109">
    <property type="component" value="Unassembled WGS sequence"/>
</dbReference>
<dbReference type="PANTHER" id="PTHR32108">
    <property type="entry name" value="DNA-DIRECTED RNA POLYMERASE SUBUNIT ALPHA"/>
    <property type="match status" value="1"/>
</dbReference>
<protein>
    <submittedName>
        <fullName evidence="1">Uncharacterized protein</fullName>
    </submittedName>
</protein>
<dbReference type="EMBL" id="QJKJ01005718">
    <property type="protein sequence ID" value="RDX89272.1"/>
    <property type="molecule type" value="Genomic_DNA"/>
</dbReference>
<name>A0A371GFB8_MUCPR</name>
<comment type="caution">
    <text evidence="1">The sequence shown here is derived from an EMBL/GenBank/DDBJ whole genome shotgun (WGS) entry which is preliminary data.</text>
</comment>
<organism evidence="1 2">
    <name type="scientific">Mucuna pruriens</name>
    <name type="common">Velvet bean</name>
    <name type="synonym">Dolichos pruriens</name>
    <dbReference type="NCBI Taxonomy" id="157652"/>
    <lineage>
        <taxon>Eukaryota</taxon>
        <taxon>Viridiplantae</taxon>
        <taxon>Streptophyta</taxon>
        <taxon>Embryophyta</taxon>
        <taxon>Tracheophyta</taxon>
        <taxon>Spermatophyta</taxon>
        <taxon>Magnoliopsida</taxon>
        <taxon>eudicotyledons</taxon>
        <taxon>Gunneridae</taxon>
        <taxon>Pentapetalae</taxon>
        <taxon>rosids</taxon>
        <taxon>fabids</taxon>
        <taxon>Fabales</taxon>
        <taxon>Fabaceae</taxon>
        <taxon>Papilionoideae</taxon>
        <taxon>50 kb inversion clade</taxon>
        <taxon>NPAAA clade</taxon>
        <taxon>indigoferoid/millettioid clade</taxon>
        <taxon>Phaseoleae</taxon>
        <taxon>Mucuna</taxon>
    </lineage>
</organism>
<dbReference type="PANTHER" id="PTHR32108:SF9">
    <property type="entry name" value="REVERSE TRANSCRIPTASE RNASE H-LIKE DOMAIN-CONTAINING PROTEIN"/>
    <property type="match status" value="1"/>
</dbReference>
<gene>
    <name evidence="1" type="ORF">CR513_29027</name>
</gene>